<dbReference type="EMBL" id="FNBG01000010">
    <property type="protein sequence ID" value="SDF42109.1"/>
    <property type="molecule type" value="Genomic_DNA"/>
</dbReference>
<name>A0A1G7KZD6_9BACL</name>
<reference evidence="1 2" key="1">
    <citation type="submission" date="2016-10" db="EMBL/GenBank/DDBJ databases">
        <authorList>
            <person name="de Groot N.N."/>
        </authorList>
    </citation>
    <scope>NUCLEOTIDE SEQUENCE [LARGE SCALE GENOMIC DNA]</scope>
    <source>
        <strain evidence="1 2">DSM 28129</strain>
    </source>
</reference>
<gene>
    <name evidence="1" type="ORF">SAMN04488542_110125</name>
</gene>
<dbReference type="Proteomes" id="UP000198972">
    <property type="component" value="Unassembled WGS sequence"/>
</dbReference>
<dbReference type="OrthoDB" id="2652483at2"/>
<evidence type="ECO:0000313" key="1">
    <source>
        <dbReference type="EMBL" id="SDF42109.1"/>
    </source>
</evidence>
<organism evidence="1 2">
    <name type="scientific">Fontibacillus panacisegetis</name>
    <dbReference type="NCBI Taxonomy" id="670482"/>
    <lineage>
        <taxon>Bacteria</taxon>
        <taxon>Bacillati</taxon>
        <taxon>Bacillota</taxon>
        <taxon>Bacilli</taxon>
        <taxon>Bacillales</taxon>
        <taxon>Paenibacillaceae</taxon>
        <taxon>Fontibacillus</taxon>
    </lineage>
</organism>
<evidence type="ECO:0000313" key="2">
    <source>
        <dbReference type="Proteomes" id="UP000198972"/>
    </source>
</evidence>
<protein>
    <submittedName>
        <fullName evidence="1">Uncharacterized protein</fullName>
    </submittedName>
</protein>
<dbReference type="AlphaFoldDB" id="A0A1G7KZD6"/>
<keyword evidence="2" id="KW-1185">Reference proteome</keyword>
<dbReference type="RefSeq" id="WP_091229598.1">
    <property type="nucleotide sequence ID" value="NZ_FNBG01000010.1"/>
</dbReference>
<proteinExistence type="predicted"/>
<dbReference type="STRING" id="670482.SAMN04488542_110125"/>
<accession>A0A1G7KZD6</accession>
<sequence>MKLRIVPIVVSVAVSALLLFGGLYAYRQWAVESPFEKMVESYNGVHQVQLDINQTQVIAKLELTTGSNLGELVRQMEKDGKQWIGDRELKVEVKDNAPETLNDLWEEALFPVAQAMENKQYTEITTTLDKLQTKNNSVTASADMDENNVYVTLTDAQGSKYIILPRAPQKMGVL</sequence>